<dbReference type="EMBL" id="CP031598">
    <property type="protein sequence ID" value="QEW28286.1"/>
    <property type="molecule type" value="Genomic_DNA"/>
</dbReference>
<name>A0A5P3AHL5_9RHOB</name>
<protein>
    <submittedName>
        <fullName evidence="4">Modulator of FtsH protease HflK</fullName>
    </submittedName>
</protein>
<sequence>MIDILIRLIEWGAGLTRVTVMENERVLVLRKGRIDTILGPGEHRIRRGKTQLETHDLAYLRFTSDYKDALLRERPDLAETHLTDLRAGEAEVLVVLRDGVPHTVLLPETREVFWADAGPWAVETVAVGDTLAVPTALANRLVRAGLTAAFQATEVDEGHVGMLTVDGVLKGRLAPGTHAFWKLGRRVAVKHVDLRLRTHEVTGQEILTKDRVTIRVNLTAEFRVVDPERAVSAVKDFEEALHRALQLAFRRTLGALTLDRLLAEKVTVDAEAAKAVRAEMARIGLEVGEIALKDVILPGEMREILNRVVAAEKEAEANVIRRREETNATRSLLNTAKVMAENPVMLRLKELEALESIAGKVERLTVHNGTEGLMTDIVRLRDR</sequence>
<dbReference type="Gene3D" id="3.30.479.30">
    <property type="entry name" value="Band 7 domain"/>
    <property type="match status" value="1"/>
</dbReference>
<dbReference type="GO" id="GO:0008233">
    <property type="term" value="F:peptidase activity"/>
    <property type="evidence" value="ECO:0007669"/>
    <property type="project" value="UniProtKB-KW"/>
</dbReference>
<dbReference type="Gene3D" id="6.10.250.2090">
    <property type="match status" value="1"/>
</dbReference>
<evidence type="ECO:0000256" key="1">
    <source>
        <dbReference type="ARBA" id="ARBA00004167"/>
    </source>
</evidence>
<dbReference type="KEGG" id="rid:RIdsm_04114"/>
<evidence type="ECO:0000313" key="5">
    <source>
        <dbReference type="Proteomes" id="UP000325785"/>
    </source>
</evidence>
<dbReference type="OrthoDB" id="5501731at2"/>
<dbReference type="GO" id="GO:0005886">
    <property type="term" value="C:plasma membrane"/>
    <property type="evidence" value="ECO:0007669"/>
    <property type="project" value="InterPro"/>
</dbReference>
<dbReference type="SUPFAM" id="SSF117892">
    <property type="entry name" value="Band 7/SPFH domain"/>
    <property type="match status" value="1"/>
</dbReference>
<dbReference type="AlphaFoldDB" id="A0A5P3AHL5"/>
<organism evidence="4 5">
    <name type="scientific">Roseovarius indicus</name>
    <dbReference type="NCBI Taxonomy" id="540747"/>
    <lineage>
        <taxon>Bacteria</taxon>
        <taxon>Pseudomonadati</taxon>
        <taxon>Pseudomonadota</taxon>
        <taxon>Alphaproteobacteria</taxon>
        <taxon>Rhodobacterales</taxon>
        <taxon>Roseobacteraceae</taxon>
        <taxon>Roseovarius</taxon>
    </lineage>
</organism>
<dbReference type="GO" id="GO:0098552">
    <property type="term" value="C:side of membrane"/>
    <property type="evidence" value="ECO:0007669"/>
    <property type="project" value="UniProtKB-ARBA"/>
</dbReference>
<dbReference type="Pfam" id="PF01145">
    <property type="entry name" value="Band_7"/>
    <property type="match status" value="1"/>
</dbReference>
<dbReference type="PANTHER" id="PTHR10264:SF83">
    <property type="entry name" value="BLL5629 PROTEIN"/>
    <property type="match status" value="1"/>
</dbReference>
<comment type="subcellular location">
    <subcellularLocation>
        <location evidence="1">Membrane</location>
        <topology evidence="1">Single-pass membrane protein</topology>
    </subcellularLocation>
</comment>
<dbReference type="InterPro" id="IPR043202">
    <property type="entry name" value="Band-7_stomatin-like"/>
</dbReference>
<keyword evidence="4" id="KW-0645">Protease</keyword>
<dbReference type="SMART" id="SM00244">
    <property type="entry name" value="PHB"/>
    <property type="match status" value="1"/>
</dbReference>
<gene>
    <name evidence="4" type="primary">hflK_2</name>
    <name evidence="4" type="ORF">RIdsm_04114</name>
</gene>
<keyword evidence="4" id="KW-0378">Hydrolase</keyword>
<dbReference type="InterPro" id="IPR001107">
    <property type="entry name" value="Band_7"/>
</dbReference>
<dbReference type="InterPro" id="IPR036013">
    <property type="entry name" value="Band_7/SPFH_dom_sf"/>
</dbReference>
<dbReference type="FunFam" id="3.30.479.30:FF:000004">
    <property type="entry name" value="Putative membrane protease family, stomatin"/>
    <property type="match status" value="1"/>
</dbReference>
<reference evidence="4 5" key="1">
    <citation type="submission" date="2018-08" db="EMBL/GenBank/DDBJ databases">
        <title>Genetic Globetrotter - A new plasmid hitch-hiking vast phylogenetic and geographic distances.</title>
        <authorList>
            <person name="Vollmers J."/>
            <person name="Petersen J."/>
        </authorList>
    </citation>
    <scope>NUCLEOTIDE SEQUENCE [LARGE SCALE GENOMIC DNA]</scope>
    <source>
        <strain evidence="4 5">DSM 26383</strain>
    </source>
</reference>
<comment type="similarity">
    <text evidence="2">Belongs to the band 7/mec-2 family.</text>
</comment>
<dbReference type="GO" id="GO:0006508">
    <property type="term" value="P:proteolysis"/>
    <property type="evidence" value="ECO:0007669"/>
    <property type="project" value="UniProtKB-KW"/>
</dbReference>
<dbReference type="Proteomes" id="UP000325785">
    <property type="component" value="Chromosome"/>
</dbReference>
<dbReference type="RefSeq" id="WP_143100465.1">
    <property type="nucleotide sequence ID" value="NZ_CP031598.1"/>
</dbReference>
<evidence type="ECO:0000313" key="4">
    <source>
        <dbReference type="EMBL" id="QEW28286.1"/>
    </source>
</evidence>
<proteinExistence type="inferred from homology"/>
<feature type="domain" description="Band 7" evidence="3">
    <location>
        <begin position="150"/>
        <end position="309"/>
    </location>
</feature>
<dbReference type="PANTHER" id="PTHR10264">
    <property type="entry name" value="BAND 7 PROTEIN-RELATED"/>
    <property type="match status" value="1"/>
</dbReference>
<accession>A0A5P3AHL5</accession>
<evidence type="ECO:0000259" key="3">
    <source>
        <dbReference type="SMART" id="SM00244"/>
    </source>
</evidence>
<dbReference type="CDD" id="cd13438">
    <property type="entry name" value="SPFH_eoslipins_u2"/>
    <property type="match status" value="1"/>
</dbReference>
<evidence type="ECO:0000256" key="2">
    <source>
        <dbReference type="ARBA" id="ARBA00008164"/>
    </source>
</evidence>